<dbReference type="PANTHER" id="PTHR31876:SF26">
    <property type="entry name" value="PROTEIN LIKE COV 2"/>
    <property type="match status" value="1"/>
</dbReference>
<organism evidence="2 3">
    <name type="scientific">Tepidimonas sediminis</name>
    <dbReference type="NCBI Taxonomy" id="2588941"/>
    <lineage>
        <taxon>Bacteria</taxon>
        <taxon>Pseudomonadati</taxon>
        <taxon>Pseudomonadota</taxon>
        <taxon>Betaproteobacteria</taxon>
        <taxon>Burkholderiales</taxon>
        <taxon>Tepidimonas</taxon>
    </lineage>
</organism>
<keyword evidence="1" id="KW-1133">Transmembrane helix</keyword>
<dbReference type="Proteomes" id="UP000320225">
    <property type="component" value="Unassembled WGS sequence"/>
</dbReference>
<dbReference type="AlphaFoldDB" id="A0A554WTG6"/>
<dbReference type="EMBL" id="VJND01000002">
    <property type="protein sequence ID" value="TSE26867.1"/>
    <property type="molecule type" value="Genomic_DNA"/>
</dbReference>
<protein>
    <recommendedName>
        <fullName evidence="4">DUF502 domain-containing protein</fullName>
    </recommendedName>
</protein>
<dbReference type="InterPro" id="IPR007462">
    <property type="entry name" value="COV1-like"/>
</dbReference>
<feature type="transmembrane region" description="Helical" evidence="1">
    <location>
        <begin position="25"/>
        <end position="47"/>
    </location>
</feature>
<dbReference type="Pfam" id="PF04367">
    <property type="entry name" value="DUF502"/>
    <property type="match status" value="1"/>
</dbReference>
<evidence type="ECO:0000313" key="2">
    <source>
        <dbReference type="EMBL" id="TSE26867.1"/>
    </source>
</evidence>
<keyword evidence="1" id="KW-0472">Membrane</keyword>
<evidence type="ECO:0008006" key="4">
    <source>
        <dbReference type="Google" id="ProtNLM"/>
    </source>
</evidence>
<evidence type="ECO:0000313" key="3">
    <source>
        <dbReference type="Proteomes" id="UP000320225"/>
    </source>
</evidence>
<keyword evidence="1" id="KW-0812">Transmembrane</keyword>
<sequence>MPPPPAGRPVPVIERARIGAALRRWLLSGLLVLVPLIVTLWVLEWVVSTLDQTLNILPEAWQPERWLGMRVPGMGVLLALAIVLGIGALASNYVGNQLVAWWHALLQRIPVVRSIYSGVKQVSDTLLSEKGNAFRQALLVQWPREGMWTIAFLTGAPGGDVARHLPPQDYLSVYVPTTPNPTGGYFVIVHRRDVVPLAMSVDEALTYVISMGVIVPGARKPGAAASASLPGAA</sequence>
<keyword evidence="3" id="KW-1185">Reference proteome</keyword>
<comment type="caution">
    <text evidence="2">The sequence shown here is derived from an EMBL/GenBank/DDBJ whole genome shotgun (WGS) entry which is preliminary data.</text>
</comment>
<name>A0A554WTG6_9BURK</name>
<gene>
    <name evidence="2" type="ORF">Tsedi_00576</name>
</gene>
<feature type="transmembrane region" description="Helical" evidence="1">
    <location>
        <begin position="67"/>
        <end position="90"/>
    </location>
</feature>
<evidence type="ECO:0000256" key="1">
    <source>
        <dbReference type="SAM" id="Phobius"/>
    </source>
</evidence>
<dbReference type="PANTHER" id="PTHR31876">
    <property type="entry name" value="COV-LIKE PROTEIN 1"/>
    <property type="match status" value="1"/>
</dbReference>
<accession>A0A554WTG6</accession>
<proteinExistence type="predicted"/>
<dbReference type="OrthoDB" id="9780267at2"/>
<reference evidence="2 3" key="1">
    <citation type="submission" date="2019-07" db="EMBL/GenBank/DDBJ databases">
        <title>Tepidimonas sediminis YIM 72259 draft genome.</title>
        <authorList>
            <person name="Da Costa M.S."/>
            <person name="Froufe H.J.C."/>
            <person name="Egas C."/>
            <person name="Albuquerque L."/>
        </authorList>
    </citation>
    <scope>NUCLEOTIDE SEQUENCE [LARGE SCALE GENOMIC DNA]</scope>
    <source>
        <strain evidence="2 3">YIM 72259</strain>
    </source>
</reference>